<comment type="subcellular location">
    <subcellularLocation>
        <location evidence="1">Cell envelope</location>
    </subcellularLocation>
</comment>
<dbReference type="EMBL" id="UYIG01000001">
    <property type="protein sequence ID" value="VDG26675.1"/>
    <property type="molecule type" value="Genomic_DNA"/>
</dbReference>
<dbReference type="FunFam" id="3.90.76.10:FF:000001">
    <property type="entry name" value="Oligopeptide ABC transporter substrate-binding protein"/>
    <property type="match status" value="1"/>
</dbReference>
<dbReference type="OrthoDB" id="403896at2"/>
<evidence type="ECO:0000256" key="1">
    <source>
        <dbReference type="ARBA" id="ARBA00004196"/>
    </source>
</evidence>
<keyword evidence="5" id="KW-0571">Peptide transport</keyword>
<dbReference type="SUPFAM" id="SSF53850">
    <property type="entry name" value="Periplasmic binding protein-like II"/>
    <property type="match status" value="1"/>
</dbReference>
<sequence>MSLMAHKKSLLVLGGIIIIGGIAFTVKANSHATKTAAVQKINLYESTNLTSLDTSKITDGVSSAQLSQVDEGLYRLNKNSQPVNALATKTTITNHGKTYTIDLHHNGRWSNGQKVTAQDFVYSWKRTLNPKTKSEFTYLFTNIKNADAIAAGKKSANSLGVKATGKYQLTITLSKPAAYFKKLLANTTFYPLNKTAVQKYGTKYGTTASKTVYNGPFIVTGWTGTNDSWTLKKNPTYRAKNVVKLKSISYQVIKSGTTAYNLYQANKLDMVTLTGEQNVQNKANTALKTLPAGRVGFIQYNQKDKTAANRDLRTAISLAINRKQLVNKVLENGSVAAKSFGVSNMLKNPKTGTDFVTDAKVKNTVDYNLTEAKKLLATAKKQLHRSQLTLTITCADDDTSHQAAEFIQGQLTSHLSGVKVNVRAMPFTSMLTKVSQGDFQLNLTSWGIDFADPAQVLTILTTHSNSNMGHYTNKTYDQALAKADGSDAMNTTARYQDLVKAAKTAMQDQAVTPLYEGRSHILVKSHLKGVVYNQFSGDMNFRTAYVK</sequence>
<dbReference type="InterPro" id="IPR030678">
    <property type="entry name" value="Peptide/Ni-bd"/>
</dbReference>
<dbReference type="GO" id="GO:0030313">
    <property type="term" value="C:cell envelope"/>
    <property type="evidence" value="ECO:0007669"/>
    <property type="project" value="UniProtKB-SubCell"/>
</dbReference>
<evidence type="ECO:0000256" key="4">
    <source>
        <dbReference type="ARBA" id="ARBA00022729"/>
    </source>
</evidence>
<dbReference type="GO" id="GO:1904680">
    <property type="term" value="F:peptide transmembrane transporter activity"/>
    <property type="evidence" value="ECO:0007669"/>
    <property type="project" value="TreeGrafter"/>
</dbReference>
<dbReference type="GO" id="GO:0015833">
    <property type="term" value="P:peptide transport"/>
    <property type="evidence" value="ECO:0007669"/>
    <property type="project" value="UniProtKB-KW"/>
</dbReference>
<dbReference type="GO" id="GO:0042597">
    <property type="term" value="C:periplasmic space"/>
    <property type="evidence" value="ECO:0007669"/>
    <property type="project" value="UniProtKB-ARBA"/>
</dbReference>
<dbReference type="RefSeq" id="WP_130844454.1">
    <property type="nucleotide sequence ID" value="NZ_BJDY01000003.1"/>
</dbReference>
<comment type="similarity">
    <text evidence="2">Belongs to the bacterial solute-binding protein 5 family.</text>
</comment>
<accession>A0A660DUT6</accession>
<dbReference type="GO" id="GO:0043190">
    <property type="term" value="C:ATP-binding cassette (ABC) transporter complex"/>
    <property type="evidence" value="ECO:0007669"/>
    <property type="project" value="InterPro"/>
</dbReference>
<dbReference type="Gene3D" id="3.90.76.10">
    <property type="entry name" value="Dipeptide-binding Protein, Domain 1"/>
    <property type="match status" value="1"/>
</dbReference>
<dbReference type="Gene3D" id="3.40.190.10">
    <property type="entry name" value="Periplasmic binding protein-like II"/>
    <property type="match status" value="1"/>
</dbReference>
<dbReference type="InterPro" id="IPR000914">
    <property type="entry name" value="SBP_5_dom"/>
</dbReference>
<dbReference type="PANTHER" id="PTHR30290:SF10">
    <property type="entry name" value="PERIPLASMIC OLIGOPEPTIDE-BINDING PROTEIN-RELATED"/>
    <property type="match status" value="1"/>
</dbReference>
<keyword evidence="8" id="KW-1185">Reference proteome</keyword>
<evidence type="ECO:0000256" key="3">
    <source>
        <dbReference type="ARBA" id="ARBA00022448"/>
    </source>
</evidence>
<dbReference type="AlphaFoldDB" id="A0A660DUT6"/>
<proteinExistence type="inferred from homology"/>
<dbReference type="PIRSF" id="PIRSF002741">
    <property type="entry name" value="MppA"/>
    <property type="match status" value="1"/>
</dbReference>
<evidence type="ECO:0000313" key="7">
    <source>
        <dbReference type="EMBL" id="VDG26675.1"/>
    </source>
</evidence>
<evidence type="ECO:0000256" key="2">
    <source>
        <dbReference type="ARBA" id="ARBA00005695"/>
    </source>
</evidence>
<feature type="domain" description="Solute-binding protein family 5" evidence="6">
    <location>
        <begin position="82"/>
        <end position="467"/>
    </location>
</feature>
<evidence type="ECO:0000313" key="8">
    <source>
        <dbReference type="Proteomes" id="UP000289996"/>
    </source>
</evidence>
<dbReference type="CDD" id="cd08504">
    <property type="entry name" value="PBP2_OppA"/>
    <property type="match status" value="1"/>
</dbReference>
<dbReference type="Gene3D" id="3.10.105.10">
    <property type="entry name" value="Dipeptide-binding Protein, Domain 3"/>
    <property type="match status" value="1"/>
</dbReference>
<dbReference type="Pfam" id="PF00496">
    <property type="entry name" value="SBP_bac_5"/>
    <property type="match status" value="1"/>
</dbReference>
<keyword evidence="5" id="KW-0653">Protein transport</keyword>
<keyword evidence="3" id="KW-0813">Transport</keyword>
<name>A0A660DUT6_9LACO</name>
<gene>
    <name evidence="7" type="ORF">MUDAN_MDHGFNIF_00110</name>
</gene>
<evidence type="ECO:0000259" key="6">
    <source>
        <dbReference type="Pfam" id="PF00496"/>
    </source>
</evidence>
<reference evidence="7 8" key="1">
    <citation type="submission" date="2018-11" db="EMBL/GenBank/DDBJ databases">
        <authorList>
            <person name="Wuyts S."/>
        </authorList>
    </citation>
    <scope>NUCLEOTIDE SEQUENCE [LARGE SCALE GENOMIC DNA]</scope>
    <source>
        <strain evidence="7">Lactobacillus mudanjiangensis AMBF249</strain>
    </source>
</reference>
<dbReference type="Proteomes" id="UP000289996">
    <property type="component" value="Unassembled WGS sequence"/>
</dbReference>
<protein>
    <submittedName>
        <fullName evidence="7">Extracellular protein, peptide binding protein OppA-like protein [Lactobacillus plantarum JDM1]</fullName>
    </submittedName>
</protein>
<keyword evidence="4" id="KW-0732">Signal</keyword>
<evidence type="ECO:0000256" key="5">
    <source>
        <dbReference type="ARBA" id="ARBA00022856"/>
    </source>
</evidence>
<dbReference type="PANTHER" id="PTHR30290">
    <property type="entry name" value="PERIPLASMIC BINDING COMPONENT OF ABC TRANSPORTER"/>
    <property type="match status" value="1"/>
</dbReference>
<dbReference type="InterPro" id="IPR039424">
    <property type="entry name" value="SBP_5"/>
</dbReference>
<organism evidence="7 8">
    <name type="scientific">Lactiplantibacillus mudanjiangensis</name>
    <dbReference type="NCBI Taxonomy" id="1296538"/>
    <lineage>
        <taxon>Bacteria</taxon>
        <taxon>Bacillati</taxon>
        <taxon>Bacillota</taxon>
        <taxon>Bacilli</taxon>
        <taxon>Lactobacillales</taxon>
        <taxon>Lactobacillaceae</taxon>
        <taxon>Lactiplantibacillus</taxon>
    </lineage>
</organism>